<proteinExistence type="predicted"/>
<dbReference type="AlphaFoldDB" id="A0A1I7YTY5"/>
<accession>A0A1I7YTY5</accession>
<dbReference type="Proteomes" id="UP000095287">
    <property type="component" value="Unplaced"/>
</dbReference>
<protein>
    <submittedName>
        <fullName evidence="2">Ras-GAP domain-containing protein</fullName>
    </submittedName>
</protein>
<organism evidence="1 2">
    <name type="scientific">Steinernema glaseri</name>
    <dbReference type="NCBI Taxonomy" id="37863"/>
    <lineage>
        <taxon>Eukaryota</taxon>
        <taxon>Metazoa</taxon>
        <taxon>Ecdysozoa</taxon>
        <taxon>Nematoda</taxon>
        <taxon>Chromadorea</taxon>
        <taxon>Rhabditida</taxon>
        <taxon>Tylenchina</taxon>
        <taxon>Panagrolaimomorpha</taxon>
        <taxon>Strongyloidoidea</taxon>
        <taxon>Steinernematidae</taxon>
        <taxon>Steinernema</taxon>
    </lineage>
</organism>
<evidence type="ECO:0000313" key="2">
    <source>
        <dbReference type="WBParaSite" id="L893_g19697.t1"/>
    </source>
</evidence>
<dbReference type="WBParaSite" id="L893_g19697.t1">
    <property type="protein sequence ID" value="L893_g19697.t1"/>
    <property type="gene ID" value="L893_g19697"/>
</dbReference>
<keyword evidence="1" id="KW-1185">Reference proteome</keyword>
<name>A0A1I7YTY5_9BILA</name>
<sequence>MLLFTFITGLKTIPPNNNSVSHSLSAGHTPLAPLMLDLYHLYSNSLTSVSAKMGPKIGGRNSRIPEVVTADTSGRHICAGLIRSLFKLSFELWPARNFLFLVAFCFPLLDKGSAGNVTSAIHACFAFIRPYVRPFVSHHDTDDKNTLGHMTNESNSSIQECVREPFFVTFLRVQAPSRIQIGAIYALAGQSPECQMAMNPVSSSKLASEWTDSLHKYTPLLHRLLMLDIDTADGYHAPKNTFMALRRAP</sequence>
<evidence type="ECO:0000313" key="1">
    <source>
        <dbReference type="Proteomes" id="UP000095287"/>
    </source>
</evidence>
<reference evidence="2" key="1">
    <citation type="submission" date="2016-11" db="UniProtKB">
        <authorList>
            <consortium name="WormBaseParasite"/>
        </authorList>
    </citation>
    <scope>IDENTIFICATION</scope>
</reference>